<keyword evidence="8" id="KW-0696">RNA-directed RNA polymerase</keyword>
<proteinExistence type="predicted"/>
<evidence type="ECO:0000256" key="4">
    <source>
        <dbReference type="ARBA" id="ARBA00030285"/>
    </source>
</evidence>
<keyword evidence="8" id="KW-0548">Nucleotidyltransferase</keyword>
<dbReference type="EMBL" id="OQ862568">
    <property type="protein sequence ID" value="WLK77444.1"/>
    <property type="molecule type" value="Genomic_RNA"/>
</dbReference>
<sequence>MATRSQFLDFNFAFRLWETTNRFYRASTYKVIFCRVNVFDFLSNSSDIVIVTPMYTYYPRELLEKFKESYRKENEKEGKISSRMIMSDSLINYDAEFTEEDELFNVFSEADCKENLAAIMSRGSSKSKRVITSKEVYWKGFLASSQNQGLGLLRYNLLPDEGKFLAYIMTMMKYVSMPDYGDLVDPLKTMDSCKVTQSIISDSYMEIFKKERIEDMEKALTVQSDFRTRLTEMVTEELTYRKFKFWEKSRHNIFASTVEMLSAGEVDYTNVEKNFDMNVAEMFDYYGIDYQKTPDMIKDMGDSILIIDYAVTTVDPGWIRENKIKYYNDLAAGLSKHLKKDVRVEAIVLKISGNMSLSLPENYYGLYNQILDSENVRFLRDIHLQMVSYPNYEKFRSISDREYMDEEQRNIFITEPLNKVILSKLSTKTRLPNMMTIPMELSRTDEVKEITKFKRFLDTNWAKEVKEEIPQLENPYMQVQKYLDVMNNIYKSGTIPESLKDIFNKTTDELNEAMDMSIDDQVVNRKKYLDDLNKKLPKVFKMPLIDLSTDSMPEIYNGYVPSWFPILQVLDDGSVIVDSNYDFKDTVLEEEAEAEKKYDINGIGIDTDLDISLVENILEDMMSSREPSSKDSYSDFDDDPVRMLRSKGVWPYLEFFSDLAMNLCYMEGRRNIAYGLKLAEDTHSVMKNFGNYFLMVKGGSKMTSQKQIRFKVICHSDSLLGNNPFAFHSFKEFSMSEDLVETKWLTMSVTDLRHFVRIKEVAISLTANMITKIHEENRGKKVMINYPMKSLMTSILVLLEHKRGTSTTLQLNRYLLHSVTSYITNKVELIKDINSSPIRSRIESYIRYMQVSWYRQMQEKSHELQTQRILNMYSTSTSYDRFRTLSFFDFSQEVEFSILMDEMYICNLFDKEAGFTSHRMKQVVEKMTVAEMKFEKIKKKPISQGKIDDIKKFLLEKDTLHTFDRNFVITATKMYFDQEVNRSKVATAISKAMSATVDSAMMMSASLVEGPFQSEVLKFNDVVVKDKTFVTLFRLAEELSASVLSEMCNRFDKLDAVFTIFPKAQIGGPREILIMHFKLRIMVKFLETISRELCSIHPKEMLTKNDRKAEIQSSKMAEYKEILNNNKKTGRKGVVMSLNADASKWAPGFVMEHFSYFVEYWDIPEEIKNFLHTVLSSFSNKTILVPEVLKDKWARKPVDQVDYLEGVESFKQETLKNGGFVNIKSGMGQGMLHFLSSFYHAVMDDLMDMVVKEFLKMKFGVTMQVSTLLSSDDKTKIILILFDKGIEECEEVIKWYMITMDCMSRLCNIHFNWKKSGLNFIICEFNSLFSVGKRMMWATIKDIYTAHIMPDLTSPEEACVFMLSNIRRCMEHGMYIKDLELMLRIARRMILLYYKIDKNLVESIKMKLDCEDKDLPVSLGFLPYTFPLETLIVGPEIHMYNPSNSINLNKYYYNLYSANPSKSQTKGKKVVPFSEESCGKFWFELPTRLDKRLIDLKNDFFENDMPLSKEQILKDINKNSLNFNLKRSDPKHYQNFTKSFFIGMNRKYEFQDTMVIHSLVRALQLSKKKGNVFPKTEKLVELEEDMKALSKELKEIREEGRLDMDKENMYLMMKAMIDSYRVDILAFVDFIMDMNPKHSSLFFYESLSKVIPMAMEIQAKVGQFQKSYKNSHSMMRTIRFHMTDNILDVTPNDILKYVFDKSSNPRNMTILAFQRIQTMAGSNLDPFENPFLYIQDIMSNSESFASEFKDFLNFNLKTYKNQKITMLSDFACRGNIWDNLQAMYLYKTDPDFMLIEGKKSMQENVSNLEFLTDMSIKGKMRASLLTEKSTEVLMSDNVLTRAMKIHASSEGNWMESSLMTYTRVEYKSMKAKGYEVKMWTNLNCLVKSFEWQNRVEVYIYCNRKLEDIDGIGLLMSVFNRYIREQKDKGKDVEFKNLMEESERYEVKYSIETLYYRTNFQMRPVSWEISVWVSTTKRIRKDRVDAFPHSTSFKALTDRYTVDSKTLMDMEISDGRNDNIKIKDMLREIPDIKTLNTIFKANNWLSDLKVSSEDSISASTYMDMQAVLDSFGFTDTQQTVSLALGLTKETNFMTELSKEKEEDKDKILEGMDLKDNNKVSVLANIGQALRESADKSESSGSVEEFTTYERTSIISMMDKVTSKSLSMQVRINKEEINNYYRYLRKTGKSMTAFHNLLYNQLHEAFDNELEDSMVLMLYSIVLRSSATTVNIQPATSLRRRDTSEVSITLVEKIEEQNDRFDEAALIME</sequence>
<name>A0AA49X7B9_9VIRU</name>
<evidence type="ECO:0000256" key="1">
    <source>
        <dbReference type="ARBA" id="ARBA00012494"/>
    </source>
</evidence>
<feature type="domain" description="RdRp catalytic" evidence="7">
    <location>
        <begin position="1125"/>
        <end position="1317"/>
    </location>
</feature>
<dbReference type="GO" id="GO:0039694">
    <property type="term" value="P:viral RNA genome replication"/>
    <property type="evidence" value="ECO:0007669"/>
    <property type="project" value="InterPro"/>
</dbReference>
<organism evidence="8">
    <name type="scientific">Suillus luteus associated bunya-like virus 5</name>
    <dbReference type="NCBI Taxonomy" id="3067800"/>
    <lineage>
        <taxon>Viruses</taxon>
        <taxon>Riboviria</taxon>
        <taxon>Orthornavirae</taxon>
        <taxon>Negarnaviricota</taxon>
        <taxon>Polyploviricotina</taxon>
        <taxon>Ellioviricetes</taxon>
        <taxon>Bunyavirales</taxon>
    </lineage>
</organism>
<protein>
    <recommendedName>
        <fullName evidence="2">RNA-directed RNA polymerase L</fullName>
        <ecNumber evidence="1">2.7.7.48</ecNumber>
    </recommendedName>
    <alternativeName>
        <fullName evidence="4">Large structural protein</fullName>
    </alternativeName>
    <alternativeName>
        <fullName evidence="6">Replicase</fullName>
    </alternativeName>
    <alternativeName>
        <fullName evidence="5">Transcriptase</fullName>
    </alternativeName>
</protein>
<dbReference type="EC" id="2.7.7.48" evidence="1"/>
<evidence type="ECO:0000256" key="3">
    <source>
        <dbReference type="ARBA" id="ARBA00022679"/>
    </source>
</evidence>
<evidence type="ECO:0000313" key="8">
    <source>
        <dbReference type="EMBL" id="WLK77444.1"/>
    </source>
</evidence>
<accession>A0AA49X7B9</accession>
<evidence type="ECO:0000256" key="5">
    <source>
        <dbReference type="ARBA" id="ARBA00030436"/>
    </source>
</evidence>
<dbReference type="PROSITE" id="PS50525">
    <property type="entry name" value="RDRP_SSRNA_NEG_SEG"/>
    <property type="match status" value="1"/>
</dbReference>
<keyword evidence="3" id="KW-0808">Transferase</keyword>
<reference evidence="8" key="1">
    <citation type="journal article" date="2023" name="Front. Cell. Infect. Microbiol.">
        <title>Virome Analysis of an Ectomycorrhizal Fungus Suillus luteus Revealing Potential Evolutionary Implications.</title>
        <authorList>
            <person name="Liu H."/>
            <person name="Zhang Y."/>
            <person name="Liu Y."/>
            <person name="Xiao J."/>
            <person name="Huang Z."/>
            <person name="Li Y."/>
            <person name="Li H."/>
            <person name="Li P."/>
        </authorList>
    </citation>
    <scope>NUCLEOTIDE SEQUENCE</scope>
    <source>
        <strain evidence="8">SlaBV5</strain>
    </source>
</reference>
<evidence type="ECO:0000256" key="2">
    <source>
        <dbReference type="ARBA" id="ARBA00018602"/>
    </source>
</evidence>
<evidence type="ECO:0000259" key="7">
    <source>
        <dbReference type="PROSITE" id="PS50525"/>
    </source>
</evidence>
<evidence type="ECO:0000256" key="6">
    <source>
        <dbReference type="ARBA" id="ARBA00031012"/>
    </source>
</evidence>
<dbReference type="GO" id="GO:0003968">
    <property type="term" value="F:RNA-directed RNA polymerase activity"/>
    <property type="evidence" value="ECO:0007669"/>
    <property type="project" value="UniProtKB-KW"/>
</dbReference>
<dbReference type="InterPro" id="IPR007099">
    <property type="entry name" value="RNA-dir_pol_NSvirus"/>
</dbReference>